<dbReference type="InterPro" id="IPR013196">
    <property type="entry name" value="HTH_11"/>
</dbReference>
<dbReference type="Gene3D" id="1.10.10.10">
    <property type="entry name" value="Winged helix-like DNA-binding domain superfamily/Winged helix DNA-binding domain"/>
    <property type="match status" value="1"/>
</dbReference>
<dbReference type="AlphaFoldDB" id="A0A9Q4I175"/>
<name>A0A9Q4I175_MEDGN</name>
<dbReference type="Proteomes" id="UP001079535">
    <property type="component" value="Unassembled WGS sequence"/>
</dbReference>
<evidence type="ECO:0000259" key="1">
    <source>
        <dbReference type="Pfam" id="PF08279"/>
    </source>
</evidence>
<dbReference type="InterPro" id="IPR036388">
    <property type="entry name" value="WH-like_DNA-bd_sf"/>
</dbReference>
<evidence type="ECO:0000313" key="2">
    <source>
        <dbReference type="EMBL" id="MCZ0666258.1"/>
    </source>
</evidence>
<proteinExistence type="predicted"/>
<sequence length="194" mass="22077">MDMKDRVEFVALTKEEIESMIAKAALAGASVAAETMEKAYRKEQKELKDRRLHNTRLLLRNYRMLKESCSKAVYSKTREEKSTAEVMEDIMSMKGSDGVIVNSIKESAERTSIIIAHIDKMLDVYRVFCSKCGEKEKRQYKVVKAMYMTKEAASVPELSKRFGVSKVTIYDDIKAAEERLSALFFGINGLKFSS</sequence>
<feature type="domain" description="Helix-turn-helix type 11" evidence="1">
    <location>
        <begin position="138"/>
        <end position="179"/>
    </location>
</feature>
<protein>
    <submittedName>
        <fullName evidence="2">HTH domain-containing protein</fullName>
    </submittedName>
</protein>
<evidence type="ECO:0000313" key="3">
    <source>
        <dbReference type="Proteomes" id="UP001079535"/>
    </source>
</evidence>
<comment type="caution">
    <text evidence="2">The sequence shown here is derived from an EMBL/GenBank/DDBJ whole genome shotgun (WGS) entry which is preliminary data.</text>
</comment>
<accession>A0A9Q4I175</accession>
<dbReference type="RefSeq" id="WP_268803277.1">
    <property type="nucleotide sequence ID" value="NZ_JAPRAY010000002.1"/>
</dbReference>
<dbReference type="EMBL" id="JAPRAY010000002">
    <property type="protein sequence ID" value="MCZ0666258.1"/>
    <property type="molecule type" value="Genomic_DNA"/>
</dbReference>
<gene>
    <name evidence="2" type="ORF">OZZ17_01710</name>
</gene>
<reference evidence="2" key="1">
    <citation type="submission" date="2022-11" db="EMBL/GenBank/DDBJ databases">
        <title>Temperate bacteriophages infecting mucin-degrading bacterium Ruminococcus gnavus from the human gut.</title>
        <authorList>
            <person name="Buttimer C."/>
        </authorList>
    </citation>
    <scope>NUCLEOTIDE SEQUENCE</scope>
    <source>
        <strain evidence="2">CCUG 49994</strain>
    </source>
</reference>
<dbReference type="Pfam" id="PF08279">
    <property type="entry name" value="HTH_11"/>
    <property type="match status" value="1"/>
</dbReference>
<organism evidence="2 3">
    <name type="scientific">Mediterraneibacter gnavus</name>
    <name type="common">Ruminococcus gnavus</name>
    <dbReference type="NCBI Taxonomy" id="33038"/>
    <lineage>
        <taxon>Bacteria</taxon>
        <taxon>Bacillati</taxon>
        <taxon>Bacillota</taxon>
        <taxon>Clostridia</taxon>
        <taxon>Lachnospirales</taxon>
        <taxon>Lachnospiraceae</taxon>
        <taxon>Mediterraneibacter</taxon>
    </lineage>
</organism>